<accession>A0ABV8WB64</accession>
<keyword evidence="3 8" id="KW-1134">Transmembrane beta strand</keyword>
<comment type="subcellular location">
    <subcellularLocation>
        <location evidence="1 8">Cell outer membrane</location>
        <topology evidence="1 8">Multi-pass membrane protein</topology>
    </subcellularLocation>
</comment>
<reference evidence="12" key="1">
    <citation type="journal article" date="2019" name="Int. J. Syst. Evol. Microbiol.">
        <title>The Global Catalogue of Microorganisms (GCM) 10K type strain sequencing project: providing services to taxonomists for standard genome sequencing and annotation.</title>
        <authorList>
            <consortium name="The Broad Institute Genomics Platform"/>
            <consortium name="The Broad Institute Genome Sequencing Center for Infectious Disease"/>
            <person name="Wu L."/>
            <person name="Ma J."/>
        </authorList>
    </citation>
    <scope>NUCLEOTIDE SEQUENCE [LARGE SCALE GENOMIC DNA]</scope>
    <source>
        <strain evidence="12">CGMCC 1.15345</strain>
    </source>
</reference>
<evidence type="ECO:0000256" key="5">
    <source>
        <dbReference type="ARBA" id="ARBA00022729"/>
    </source>
</evidence>
<organism evidence="11 12">
    <name type="scientific">Flavobacterium quisquiliarum</name>
    <dbReference type="NCBI Taxonomy" id="1834436"/>
    <lineage>
        <taxon>Bacteria</taxon>
        <taxon>Pseudomonadati</taxon>
        <taxon>Bacteroidota</taxon>
        <taxon>Flavobacteriia</taxon>
        <taxon>Flavobacteriales</taxon>
        <taxon>Flavobacteriaceae</taxon>
        <taxon>Flavobacterium</taxon>
    </lineage>
</organism>
<dbReference type="PANTHER" id="PTHR30069:SF29">
    <property type="entry name" value="HEMOGLOBIN AND HEMOGLOBIN-HAPTOGLOBIN-BINDING PROTEIN 1-RELATED"/>
    <property type="match status" value="1"/>
</dbReference>
<dbReference type="SUPFAM" id="SSF49464">
    <property type="entry name" value="Carboxypeptidase regulatory domain-like"/>
    <property type="match status" value="1"/>
</dbReference>
<gene>
    <name evidence="11" type="ORF">ACFOY0_17090</name>
</gene>
<dbReference type="InterPro" id="IPR037066">
    <property type="entry name" value="Plug_dom_sf"/>
</dbReference>
<comment type="caution">
    <text evidence="11">The sequence shown here is derived from an EMBL/GenBank/DDBJ whole genome shotgun (WGS) entry which is preliminary data.</text>
</comment>
<evidence type="ECO:0000259" key="10">
    <source>
        <dbReference type="Pfam" id="PF07715"/>
    </source>
</evidence>
<dbReference type="InterPro" id="IPR023996">
    <property type="entry name" value="TonB-dep_OMP_SusC/RagA"/>
</dbReference>
<evidence type="ECO:0000256" key="2">
    <source>
        <dbReference type="ARBA" id="ARBA00022448"/>
    </source>
</evidence>
<dbReference type="RefSeq" id="WP_179002825.1">
    <property type="nucleotide sequence ID" value="NZ_JBHSCO010000005.1"/>
</dbReference>
<dbReference type="Gene3D" id="2.170.130.10">
    <property type="entry name" value="TonB-dependent receptor, plug domain"/>
    <property type="match status" value="1"/>
</dbReference>
<evidence type="ECO:0000313" key="11">
    <source>
        <dbReference type="EMBL" id="MFC4392718.1"/>
    </source>
</evidence>
<dbReference type="InterPro" id="IPR012910">
    <property type="entry name" value="Plug_dom"/>
</dbReference>
<dbReference type="SUPFAM" id="SSF56935">
    <property type="entry name" value="Porins"/>
    <property type="match status" value="1"/>
</dbReference>
<evidence type="ECO:0000256" key="6">
    <source>
        <dbReference type="ARBA" id="ARBA00023136"/>
    </source>
</evidence>
<evidence type="ECO:0000313" key="12">
    <source>
        <dbReference type="Proteomes" id="UP001595719"/>
    </source>
</evidence>
<name>A0ABV8WB64_9FLAO</name>
<sequence length="1024" mass="112241">MNLKVKFSLLIILLFNAGVFAQSKYALKGKITSASDKTPIPGANVVVTNSKGGTTTDFDGVYSISVSAGDKVQFSCIGYTSQTITITNQTVLNVTLAEAQNQLDQVVVIGYGTQKKKNITGSVSKVTNKDLDQIPVSRVDDALQGQVSGVNIQQTNPAAGAAPTIKVRGQGSISFNANPLIVLDGIAVGNDGDFLGSIDMNTVESVEVLKDASSSSIYGSRGANGVIMITTKKGKEGPTKFNYNTYTGYKFVPRTNILSTPDKWAQYVSSSNNGVLTDEMKMVQALGTYTNWEKEIYDGGYITDHNLSVSGGTKNTKFRASLGYTNDEGVQLTDNYKKMNASVNLDSKADKLEFGIMLNPSITQQRSLANSNLNAIRQQPWLPIRLDEHSIQFVNTYQFPNVKVGDYAEERFFVNYDLATGKPRADKLGTSIGVTGDGNPYASLVEADYETRQTKLIGNTYFKFNFTDHFNFKQTIGGDYRNIVNDNRTGVLATKNYAGDASTSYNSTTVNHVAGESIFSYNNDFGRHSIAAVAGFTFEHWNSEFVNLRGSGYVNDYIETIPSANVGVGGGSMSKTEEKLVSYLTRVNYSFDDRYLLSVSFRSDGSSKFGPNKKFGYFPATSLGWRVSNEQFLKENNFVKDLKLRVSYGQTGSNSGIGEYAHLGLVNPISTSLTGVSNGYNVSNISNPDLGWEKLVEFNPGLDASIFGGILNISFDYYIRTSKDLLLDLPVPGVTGFNSALVNKGKVENRGFELELRSTILKNENFSWNASALFTHNKNTLLDFAGSNGLISVIESKRPAEWIALEGHPISSFYGYVVSKEIQPQYIKNPLYPINSQSQSVYVKDLNGDGKIDGDDRTILGNPYPDLVWSFSNNLKYKNIDFSFMFQGSHGAKVRNIDSQYIKNEFGNNAGTVPSFPDTGLVRERIYTNLDIQDASYIALRNINLGYSFSKDNLKNFGISRLRLYTAAQNLLYIMAKNYEGYNPEGILPTTGAGSLPSSPITYGYQKGAAPIYKTVSIGLNVEF</sequence>
<dbReference type="Gene3D" id="2.40.170.20">
    <property type="entry name" value="TonB-dependent receptor, beta-barrel domain"/>
    <property type="match status" value="1"/>
</dbReference>
<comment type="similarity">
    <text evidence="8">Belongs to the TonB-dependent receptor family.</text>
</comment>
<feature type="chain" id="PRO_5046085003" evidence="9">
    <location>
        <begin position="22"/>
        <end position="1024"/>
    </location>
</feature>
<evidence type="ECO:0000256" key="4">
    <source>
        <dbReference type="ARBA" id="ARBA00022692"/>
    </source>
</evidence>
<evidence type="ECO:0000256" key="9">
    <source>
        <dbReference type="SAM" id="SignalP"/>
    </source>
</evidence>
<keyword evidence="4 8" id="KW-0812">Transmembrane</keyword>
<dbReference type="EMBL" id="JBHSCO010000005">
    <property type="protein sequence ID" value="MFC4392718.1"/>
    <property type="molecule type" value="Genomic_DNA"/>
</dbReference>
<dbReference type="InterPro" id="IPR008969">
    <property type="entry name" value="CarboxyPept-like_regulatory"/>
</dbReference>
<keyword evidence="6 8" id="KW-0472">Membrane</keyword>
<dbReference type="Pfam" id="PF13715">
    <property type="entry name" value="CarbopepD_reg_2"/>
    <property type="match status" value="1"/>
</dbReference>
<protein>
    <submittedName>
        <fullName evidence="11">SusC/RagA family TonB-linked outer membrane protein</fullName>
    </submittedName>
</protein>
<dbReference type="NCBIfam" id="TIGR04056">
    <property type="entry name" value="OMP_RagA_SusC"/>
    <property type="match status" value="1"/>
</dbReference>
<dbReference type="Proteomes" id="UP001595719">
    <property type="component" value="Unassembled WGS sequence"/>
</dbReference>
<keyword evidence="7 8" id="KW-0998">Cell outer membrane</keyword>
<dbReference type="PANTHER" id="PTHR30069">
    <property type="entry name" value="TONB-DEPENDENT OUTER MEMBRANE RECEPTOR"/>
    <property type="match status" value="1"/>
</dbReference>
<evidence type="ECO:0000256" key="8">
    <source>
        <dbReference type="PROSITE-ProRule" id="PRU01360"/>
    </source>
</evidence>
<keyword evidence="2 8" id="KW-0813">Transport</keyword>
<feature type="signal peptide" evidence="9">
    <location>
        <begin position="1"/>
        <end position="21"/>
    </location>
</feature>
<dbReference type="PROSITE" id="PS52016">
    <property type="entry name" value="TONB_DEPENDENT_REC_3"/>
    <property type="match status" value="1"/>
</dbReference>
<dbReference type="InterPro" id="IPR023997">
    <property type="entry name" value="TonB-dep_OMP_SusC/RagA_CS"/>
</dbReference>
<keyword evidence="5 9" id="KW-0732">Signal</keyword>
<dbReference type="Pfam" id="PF07715">
    <property type="entry name" value="Plug"/>
    <property type="match status" value="1"/>
</dbReference>
<dbReference type="NCBIfam" id="TIGR04057">
    <property type="entry name" value="SusC_RagA_signa"/>
    <property type="match status" value="1"/>
</dbReference>
<evidence type="ECO:0000256" key="1">
    <source>
        <dbReference type="ARBA" id="ARBA00004571"/>
    </source>
</evidence>
<dbReference type="Gene3D" id="2.60.40.1120">
    <property type="entry name" value="Carboxypeptidase-like, regulatory domain"/>
    <property type="match status" value="1"/>
</dbReference>
<feature type="domain" description="TonB-dependent receptor plug" evidence="10">
    <location>
        <begin position="116"/>
        <end position="226"/>
    </location>
</feature>
<evidence type="ECO:0000256" key="3">
    <source>
        <dbReference type="ARBA" id="ARBA00022452"/>
    </source>
</evidence>
<proteinExistence type="inferred from homology"/>
<keyword evidence="12" id="KW-1185">Reference proteome</keyword>
<evidence type="ECO:0000256" key="7">
    <source>
        <dbReference type="ARBA" id="ARBA00023237"/>
    </source>
</evidence>
<dbReference type="InterPro" id="IPR036942">
    <property type="entry name" value="Beta-barrel_TonB_sf"/>
</dbReference>
<dbReference type="InterPro" id="IPR039426">
    <property type="entry name" value="TonB-dep_rcpt-like"/>
</dbReference>